<protein>
    <submittedName>
        <fullName evidence="2">Uncharacterized protein</fullName>
    </submittedName>
</protein>
<evidence type="ECO:0000256" key="1">
    <source>
        <dbReference type="SAM" id="Phobius"/>
    </source>
</evidence>
<keyword evidence="1" id="KW-0812">Transmembrane</keyword>
<dbReference type="EMBL" id="JBHLTQ010000005">
    <property type="protein sequence ID" value="MFC0605025.1"/>
    <property type="molecule type" value="Genomic_DNA"/>
</dbReference>
<evidence type="ECO:0000313" key="3">
    <source>
        <dbReference type="Proteomes" id="UP001589832"/>
    </source>
</evidence>
<feature type="transmembrane region" description="Helical" evidence="1">
    <location>
        <begin position="79"/>
        <end position="99"/>
    </location>
</feature>
<keyword evidence="3" id="KW-1185">Reference proteome</keyword>
<reference evidence="2 3" key="1">
    <citation type="submission" date="2024-09" db="EMBL/GenBank/DDBJ databases">
        <authorList>
            <person name="Sun Q."/>
            <person name="Mori K."/>
        </authorList>
    </citation>
    <scope>NUCLEOTIDE SEQUENCE [LARGE SCALE GENOMIC DNA]</scope>
    <source>
        <strain evidence="2 3">NCAIM B.02481</strain>
    </source>
</reference>
<dbReference type="Proteomes" id="UP001589832">
    <property type="component" value="Unassembled WGS sequence"/>
</dbReference>
<keyword evidence="1" id="KW-0472">Membrane</keyword>
<comment type="caution">
    <text evidence="2">The sequence shown here is derived from an EMBL/GenBank/DDBJ whole genome shotgun (WGS) entry which is preliminary data.</text>
</comment>
<evidence type="ECO:0000313" key="2">
    <source>
        <dbReference type="EMBL" id="MFC0605025.1"/>
    </source>
</evidence>
<sequence>MKKDKLNNITSTGFKTPDNYFVSFEAKLQKRLSNKETIEGVEHTGYVVPKGYFESFEDNLLENINQDKPVITLQPKRKLYYIAGIAASFILLFGVLFNLKKDISIESIDTLAIESYLYQEDYSNDELASLFKPNEISVNDFIDLNISDETLNQYLETIDTEELILD</sequence>
<accession>A0ABV6QBH0</accession>
<gene>
    <name evidence="2" type="ORF">ACFFGA_10705</name>
</gene>
<dbReference type="RefSeq" id="WP_386063655.1">
    <property type="nucleotide sequence ID" value="NZ_JBHLTQ010000005.1"/>
</dbReference>
<proteinExistence type="predicted"/>
<keyword evidence="1" id="KW-1133">Transmembrane helix</keyword>
<name>A0ABV6QBH0_9FLAO</name>
<organism evidence="2 3">
    <name type="scientific">Winogradskyella pulchriflava</name>
    <dbReference type="NCBI Taxonomy" id="1110688"/>
    <lineage>
        <taxon>Bacteria</taxon>
        <taxon>Pseudomonadati</taxon>
        <taxon>Bacteroidota</taxon>
        <taxon>Flavobacteriia</taxon>
        <taxon>Flavobacteriales</taxon>
        <taxon>Flavobacteriaceae</taxon>
        <taxon>Winogradskyella</taxon>
    </lineage>
</organism>